<feature type="region of interest" description="Disordered" evidence="1">
    <location>
        <begin position="238"/>
        <end position="262"/>
    </location>
</feature>
<comment type="caution">
    <text evidence="2">The sequence shown here is derived from an EMBL/GenBank/DDBJ whole genome shotgun (WGS) entry which is preliminary data.</text>
</comment>
<dbReference type="Proteomes" id="UP000653454">
    <property type="component" value="Unassembled WGS sequence"/>
</dbReference>
<proteinExistence type="predicted"/>
<sequence>MLCCYHILRYPVLSSYAIPDPQLERLTSSFQLCFAEASSQYLTRSSVSVLKDSVGQTVDHGVRCPGEGAVTAAARPRATCWCWAGGGRRSRCCLQPAVLYHAVLLPHPSVRLVDHGVRCPGEGAVTTAARPRAGCWCWAGGGRRSRCCLQPAVLYHAGLLPHPLRVTNTRAEPGLKGLVGKTVNHGVRCPGEGAVTTAARPRAACWCWAGGGRRSRCCLQPAVLYHAVLLPHPSRTRVSQRVKKHQSVRSVDHGVRSPGEGAVTTDNCGSASCSLLVLGGRRPALAVLPPASRAVPCCVVATPCMYLTG</sequence>
<organism evidence="2 3">
    <name type="scientific">Plutella xylostella</name>
    <name type="common">Diamondback moth</name>
    <name type="synonym">Plutella maculipennis</name>
    <dbReference type="NCBI Taxonomy" id="51655"/>
    <lineage>
        <taxon>Eukaryota</taxon>
        <taxon>Metazoa</taxon>
        <taxon>Ecdysozoa</taxon>
        <taxon>Arthropoda</taxon>
        <taxon>Hexapoda</taxon>
        <taxon>Insecta</taxon>
        <taxon>Pterygota</taxon>
        <taxon>Neoptera</taxon>
        <taxon>Endopterygota</taxon>
        <taxon>Lepidoptera</taxon>
        <taxon>Glossata</taxon>
        <taxon>Ditrysia</taxon>
        <taxon>Yponomeutoidea</taxon>
        <taxon>Plutellidae</taxon>
        <taxon>Plutella</taxon>
    </lineage>
</organism>
<accession>A0A8S4DR40</accession>
<feature type="compositionally biased region" description="Basic residues" evidence="1">
    <location>
        <begin position="238"/>
        <end position="247"/>
    </location>
</feature>
<reference evidence="2" key="1">
    <citation type="submission" date="2020-11" db="EMBL/GenBank/DDBJ databases">
        <authorList>
            <person name="Whiteford S."/>
        </authorList>
    </citation>
    <scope>NUCLEOTIDE SEQUENCE</scope>
</reference>
<name>A0A8S4DR40_PLUXY</name>
<protein>
    <submittedName>
        <fullName evidence="2">(diamondback moth) hypothetical protein</fullName>
    </submittedName>
</protein>
<dbReference type="EMBL" id="CAJHNJ030000008">
    <property type="protein sequence ID" value="CAG9103969.1"/>
    <property type="molecule type" value="Genomic_DNA"/>
</dbReference>
<dbReference type="AlphaFoldDB" id="A0A8S4DR40"/>
<evidence type="ECO:0000313" key="2">
    <source>
        <dbReference type="EMBL" id="CAG9103969.1"/>
    </source>
</evidence>
<evidence type="ECO:0000313" key="3">
    <source>
        <dbReference type="Proteomes" id="UP000653454"/>
    </source>
</evidence>
<evidence type="ECO:0000256" key="1">
    <source>
        <dbReference type="SAM" id="MobiDB-lite"/>
    </source>
</evidence>
<keyword evidence="3" id="KW-1185">Reference proteome</keyword>
<gene>
    <name evidence="2" type="ORF">PLXY2_LOCUS3107</name>
</gene>